<dbReference type="PANTHER" id="PTHR10424:SF82">
    <property type="entry name" value="ENVELOPE GLYCOPROTEIN-RELATED"/>
    <property type="match status" value="1"/>
</dbReference>
<dbReference type="EMBL" id="CAJHUB010000678">
    <property type="protein sequence ID" value="CAD7676831.1"/>
    <property type="molecule type" value="Genomic_DNA"/>
</dbReference>
<dbReference type="Proteomes" id="UP000645828">
    <property type="component" value="Unassembled WGS sequence"/>
</dbReference>
<comment type="caution">
    <text evidence="1">The sequence shown here is derived from an EMBL/GenBank/DDBJ whole genome shotgun (WGS) entry which is preliminary data.</text>
</comment>
<dbReference type="PANTHER" id="PTHR10424">
    <property type="entry name" value="VIRAL ENVELOPE PROTEIN"/>
    <property type="match status" value="1"/>
</dbReference>
<reference evidence="1" key="1">
    <citation type="submission" date="2020-12" db="EMBL/GenBank/DDBJ databases">
        <authorList>
            <consortium name="Molecular Ecology Group"/>
        </authorList>
    </citation>
    <scope>NUCLEOTIDE SEQUENCE</scope>
    <source>
        <strain evidence="1">TBG_1078</strain>
    </source>
</reference>
<dbReference type="AlphaFoldDB" id="A0A811YH80"/>
<evidence type="ECO:0000313" key="1">
    <source>
        <dbReference type="EMBL" id="CAD7676831.1"/>
    </source>
</evidence>
<dbReference type="Gene3D" id="1.10.287.210">
    <property type="match status" value="1"/>
</dbReference>
<evidence type="ECO:0000313" key="2">
    <source>
        <dbReference type="Proteomes" id="UP000645828"/>
    </source>
</evidence>
<protein>
    <submittedName>
        <fullName evidence="1">(raccoon dog) hypothetical protein</fullName>
    </submittedName>
</protein>
<accession>A0A811YH80</accession>
<dbReference type="InterPro" id="IPR018154">
    <property type="entry name" value="TLV/ENV_coat_polyprotein"/>
</dbReference>
<proteinExistence type="predicted"/>
<name>A0A811YH80_NYCPR</name>
<gene>
    <name evidence="1" type="ORF">NYPRO_LOCUS9626</name>
</gene>
<dbReference type="Pfam" id="PF00429">
    <property type="entry name" value="TLV_coat"/>
    <property type="match status" value="1"/>
</dbReference>
<sequence length="233" mass="25461">MSQTYKLLNATKPNLTRSCWLCYDIQAPFYEGVAIMDPNACRWNQKPGSKGFTLQSMSGQGPCIGPPPLHYQNLCNVPQPINRTGYHLPRQDSWWACSEGLTPCAHRQVINRTGGFCVLVQLLPRIIYHSDEQVLQWMDPGTQERNKREPISAVTLATLLGTGLAGAGADIASLATQASHYSGLRAAVDVDIEHIETSTSHLQDSLTSLSEVELQNGSGLDLIFLGKGESVLP</sequence>
<organism evidence="1 2">
    <name type="scientific">Nyctereutes procyonoides</name>
    <name type="common">Raccoon dog</name>
    <name type="synonym">Canis procyonoides</name>
    <dbReference type="NCBI Taxonomy" id="34880"/>
    <lineage>
        <taxon>Eukaryota</taxon>
        <taxon>Metazoa</taxon>
        <taxon>Chordata</taxon>
        <taxon>Craniata</taxon>
        <taxon>Vertebrata</taxon>
        <taxon>Euteleostomi</taxon>
        <taxon>Mammalia</taxon>
        <taxon>Eutheria</taxon>
        <taxon>Laurasiatheria</taxon>
        <taxon>Carnivora</taxon>
        <taxon>Caniformia</taxon>
        <taxon>Canidae</taxon>
        <taxon>Nyctereutes</taxon>
    </lineage>
</organism>
<dbReference type="SUPFAM" id="SSF58069">
    <property type="entry name" value="Virus ectodomain"/>
    <property type="match status" value="1"/>
</dbReference>
<keyword evidence="2" id="KW-1185">Reference proteome</keyword>